<dbReference type="PRINTS" id="PR00463">
    <property type="entry name" value="EP450I"/>
</dbReference>
<keyword evidence="5 6" id="KW-0349">Heme</keyword>
<feature type="binding site" description="axial binding residue" evidence="5">
    <location>
        <position position="394"/>
    </location>
    <ligand>
        <name>heme</name>
        <dbReference type="ChEBI" id="CHEBI:30413"/>
    </ligand>
    <ligandPart>
        <name>Fe</name>
        <dbReference type="ChEBI" id="CHEBI:18248"/>
    </ligandPart>
</feature>
<dbReference type="PANTHER" id="PTHR46300:SF5">
    <property type="entry name" value="CYTOCHROME P450"/>
    <property type="match status" value="1"/>
</dbReference>
<dbReference type="Gene3D" id="1.10.630.10">
    <property type="entry name" value="Cytochrome P450"/>
    <property type="match status" value="1"/>
</dbReference>
<protein>
    <submittedName>
        <fullName evidence="7">Cytochrome P450</fullName>
    </submittedName>
</protein>
<dbReference type="PRINTS" id="PR00385">
    <property type="entry name" value="P450"/>
</dbReference>
<dbReference type="eggNOG" id="KOG0156">
    <property type="taxonomic scope" value="Eukaryota"/>
</dbReference>
<keyword evidence="4 5" id="KW-0408">Iron</keyword>
<dbReference type="GO" id="GO:0005506">
    <property type="term" value="F:iron ion binding"/>
    <property type="evidence" value="ECO:0007669"/>
    <property type="project" value="InterPro"/>
</dbReference>
<accession>A0A093VGT6</accession>
<comment type="cofactor">
    <cofactor evidence="5">
        <name>heme</name>
        <dbReference type="ChEBI" id="CHEBI:30413"/>
    </cofactor>
</comment>
<evidence type="ECO:0000313" key="7">
    <source>
        <dbReference type="EMBL" id="KFX51380.1"/>
    </source>
</evidence>
<dbReference type="InterPro" id="IPR050364">
    <property type="entry name" value="Cytochrome_P450_fung"/>
</dbReference>
<dbReference type="PANTHER" id="PTHR46300">
    <property type="entry name" value="P450, PUTATIVE (EUROFUNG)-RELATED-RELATED"/>
    <property type="match status" value="1"/>
</dbReference>
<dbReference type="GO" id="GO:0016705">
    <property type="term" value="F:oxidoreductase activity, acting on paired donors, with incorporation or reduction of molecular oxygen"/>
    <property type="evidence" value="ECO:0007669"/>
    <property type="project" value="InterPro"/>
</dbReference>
<dbReference type="InterPro" id="IPR036396">
    <property type="entry name" value="Cyt_P450_sf"/>
</dbReference>
<evidence type="ECO:0000256" key="2">
    <source>
        <dbReference type="ARBA" id="ARBA00022723"/>
    </source>
</evidence>
<dbReference type="PROSITE" id="PS00086">
    <property type="entry name" value="CYTOCHROME_P450"/>
    <property type="match status" value="1"/>
</dbReference>
<dbReference type="InterPro" id="IPR001128">
    <property type="entry name" value="Cyt_P450"/>
</dbReference>
<keyword evidence="2 5" id="KW-0479">Metal-binding</keyword>
<reference evidence="7" key="1">
    <citation type="journal article" date="2014" name="PLoS Genet.">
        <title>Signature Gene Expression Reveals Novel Clues to the Molecular Mechanisms of Dimorphic Transition in Penicillium marneffei.</title>
        <authorList>
            <person name="Yang E."/>
            <person name="Wang G."/>
            <person name="Cai J."/>
            <person name="Woo P.C."/>
            <person name="Lau S.K."/>
            <person name="Yuen K.-Y."/>
            <person name="Chow W.-N."/>
            <person name="Lin X."/>
        </authorList>
    </citation>
    <scope>NUCLEOTIDE SEQUENCE [LARGE SCALE GENOMIC DNA]</scope>
    <source>
        <strain evidence="7">PM1</strain>
    </source>
</reference>
<evidence type="ECO:0000256" key="1">
    <source>
        <dbReference type="ARBA" id="ARBA00010617"/>
    </source>
</evidence>
<evidence type="ECO:0000256" key="6">
    <source>
        <dbReference type="RuleBase" id="RU000461"/>
    </source>
</evidence>
<keyword evidence="3 6" id="KW-0560">Oxidoreductase</keyword>
<comment type="caution">
    <text evidence="7">The sequence shown here is derived from an EMBL/GenBank/DDBJ whole genome shotgun (WGS) entry which is preliminary data.</text>
</comment>
<evidence type="ECO:0000256" key="3">
    <source>
        <dbReference type="ARBA" id="ARBA00023002"/>
    </source>
</evidence>
<organism evidence="7">
    <name type="scientific">Talaromyces marneffei PM1</name>
    <dbReference type="NCBI Taxonomy" id="1077442"/>
    <lineage>
        <taxon>Eukaryota</taxon>
        <taxon>Fungi</taxon>
        <taxon>Dikarya</taxon>
        <taxon>Ascomycota</taxon>
        <taxon>Pezizomycotina</taxon>
        <taxon>Eurotiomycetes</taxon>
        <taxon>Eurotiomycetidae</taxon>
        <taxon>Eurotiales</taxon>
        <taxon>Trichocomaceae</taxon>
        <taxon>Talaromyces</taxon>
        <taxon>Talaromyces sect. Talaromyces</taxon>
    </lineage>
</organism>
<dbReference type="SUPFAM" id="SSF48264">
    <property type="entry name" value="Cytochrome P450"/>
    <property type="match status" value="1"/>
</dbReference>
<dbReference type="AlphaFoldDB" id="A0A093VGT6"/>
<sequence length="462" mass="52853">MSQLFRARDSGQLAPYLLSLRSYGDMTTLHMGSQLWVVLNSQKAIGDIQVKRSKATGERPDMPIASGLVSKGKRAVLRKSTPAWNEGRRLMHHLLSGTALRKYAELEEQESCQMLLHYLYQPETWYSHHFKFSTAIMHRIVMGERLNKTQAQLDEYQRITNEFLFSLFRSPLDFFPKLANTVFIPRAFQFWLRFWEEMGDSHTKVFEAWWKPVQKAVADGTAHASFVRDVLLGPATGYKGTDEDAMYLATSVMAAGGDNTRMTLNVFIMAAICHPEIVLRARSELDSICSSSTMRLPVVADMESMPYLAALVKETLRWRPTVPLVPPHELTEEQLEYAGYIFPKGTNFLINTVAVSRECKDPEHFMPERWMDESRNELNILHGFWGFGAGRRICVGYKIAQQILFLSISQLIFCFDFVPNGPYDSRKLNPWSVTEPFPVKVTLRSNLHGELIRRTASSYGME</sequence>
<keyword evidence="6" id="KW-0503">Monooxygenase</keyword>
<dbReference type="InterPro" id="IPR002401">
    <property type="entry name" value="Cyt_P450_E_grp-I"/>
</dbReference>
<dbReference type="Pfam" id="PF00067">
    <property type="entry name" value="p450"/>
    <property type="match status" value="1"/>
</dbReference>
<name>A0A093VGT6_TALMA</name>
<dbReference type="GO" id="GO:0004497">
    <property type="term" value="F:monooxygenase activity"/>
    <property type="evidence" value="ECO:0007669"/>
    <property type="project" value="UniProtKB-KW"/>
</dbReference>
<evidence type="ECO:0000256" key="5">
    <source>
        <dbReference type="PIRSR" id="PIRSR602401-1"/>
    </source>
</evidence>
<comment type="similarity">
    <text evidence="1 6">Belongs to the cytochrome P450 family.</text>
</comment>
<dbReference type="InterPro" id="IPR017972">
    <property type="entry name" value="Cyt_P450_CS"/>
</dbReference>
<dbReference type="CDD" id="cd11065">
    <property type="entry name" value="CYP64-like"/>
    <property type="match status" value="1"/>
</dbReference>
<proteinExistence type="inferred from homology"/>
<evidence type="ECO:0000256" key="4">
    <source>
        <dbReference type="ARBA" id="ARBA00023004"/>
    </source>
</evidence>
<dbReference type="GO" id="GO:0020037">
    <property type="term" value="F:heme binding"/>
    <property type="evidence" value="ECO:0007669"/>
    <property type="project" value="InterPro"/>
</dbReference>
<dbReference type="HOGENOM" id="CLU_001570_2_1_1"/>
<gene>
    <name evidence="7" type="ORF">GQ26_0051910</name>
</gene>
<dbReference type="EMBL" id="JPOX01000005">
    <property type="protein sequence ID" value="KFX51380.1"/>
    <property type="molecule type" value="Genomic_DNA"/>
</dbReference>